<evidence type="ECO:0000313" key="2">
    <source>
        <dbReference type="EMBL" id="KRZ14396.1"/>
    </source>
</evidence>
<feature type="region of interest" description="Disordered" evidence="1">
    <location>
        <begin position="17"/>
        <end position="37"/>
    </location>
</feature>
<keyword evidence="3" id="KW-1185">Reference proteome</keyword>
<sequence>MISSKLARLVAKVPAQQQRIQKDGQRPLATATGQRSEPLIDDGRVNLAGVLLSSDAL</sequence>
<gene>
    <name evidence="2" type="ORF">T11_6544</name>
</gene>
<name>A0A0V1HUT5_9BILA</name>
<reference evidence="2 3" key="1">
    <citation type="submission" date="2015-01" db="EMBL/GenBank/DDBJ databases">
        <title>Evolution of Trichinella species and genotypes.</title>
        <authorList>
            <person name="Korhonen P.K."/>
            <person name="Edoardo P."/>
            <person name="Giuseppe L.R."/>
            <person name="Gasser R.B."/>
        </authorList>
    </citation>
    <scope>NUCLEOTIDE SEQUENCE [LARGE SCALE GENOMIC DNA]</scope>
    <source>
        <strain evidence="2">ISS1029</strain>
    </source>
</reference>
<dbReference type="EMBL" id="JYDP01000025">
    <property type="protein sequence ID" value="KRZ14396.1"/>
    <property type="molecule type" value="Genomic_DNA"/>
</dbReference>
<dbReference type="AlphaFoldDB" id="A0A0V1HUT5"/>
<proteinExistence type="predicted"/>
<comment type="caution">
    <text evidence="2">The sequence shown here is derived from an EMBL/GenBank/DDBJ whole genome shotgun (WGS) entry which is preliminary data.</text>
</comment>
<organism evidence="2 3">
    <name type="scientific">Trichinella zimbabwensis</name>
    <dbReference type="NCBI Taxonomy" id="268475"/>
    <lineage>
        <taxon>Eukaryota</taxon>
        <taxon>Metazoa</taxon>
        <taxon>Ecdysozoa</taxon>
        <taxon>Nematoda</taxon>
        <taxon>Enoplea</taxon>
        <taxon>Dorylaimia</taxon>
        <taxon>Trichinellida</taxon>
        <taxon>Trichinellidae</taxon>
        <taxon>Trichinella</taxon>
    </lineage>
</organism>
<evidence type="ECO:0000256" key="1">
    <source>
        <dbReference type="SAM" id="MobiDB-lite"/>
    </source>
</evidence>
<dbReference type="Proteomes" id="UP000055024">
    <property type="component" value="Unassembled WGS sequence"/>
</dbReference>
<evidence type="ECO:0000313" key="3">
    <source>
        <dbReference type="Proteomes" id="UP000055024"/>
    </source>
</evidence>
<protein>
    <submittedName>
        <fullName evidence="2">Uncharacterized protein</fullName>
    </submittedName>
</protein>
<accession>A0A0V1HUT5</accession>